<feature type="domain" description="YbaK/aminoacyl-tRNA synthetase-associated" evidence="1">
    <location>
        <begin position="22"/>
        <end position="141"/>
    </location>
</feature>
<dbReference type="SUPFAM" id="SSF55826">
    <property type="entry name" value="YbaK/ProRS associated domain"/>
    <property type="match status" value="1"/>
</dbReference>
<comment type="caution">
    <text evidence="2">The sequence shown here is derived from an EMBL/GenBank/DDBJ whole genome shotgun (WGS) entry which is preliminary data.</text>
</comment>
<dbReference type="InterPro" id="IPR036754">
    <property type="entry name" value="YbaK/aa-tRNA-synt-asso_dom_sf"/>
</dbReference>
<proteinExistence type="predicted"/>
<keyword evidence="2" id="KW-0436">Ligase</keyword>
<accession>A0A1J5RRH3</accession>
<organism evidence="2">
    <name type="scientific">mine drainage metagenome</name>
    <dbReference type="NCBI Taxonomy" id="410659"/>
    <lineage>
        <taxon>unclassified sequences</taxon>
        <taxon>metagenomes</taxon>
        <taxon>ecological metagenomes</taxon>
    </lineage>
</organism>
<protein>
    <submittedName>
        <fullName evidence="2">YbaK / prolyl-tRNA synthetases associated domain protein</fullName>
    </submittedName>
</protein>
<dbReference type="InterPro" id="IPR007214">
    <property type="entry name" value="YbaK/aa-tRNA-synth-assoc-dom"/>
</dbReference>
<keyword evidence="2" id="KW-0030">Aminoacyl-tRNA synthetase</keyword>
<dbReference type="AlphaFoldDB" id="A0A1J5RRH3"/>
<dbReference type="GO" id="GO:0004812">
    <property type="term" value="F:aminoacyl-tRNA ligase activity"/>
    <property type="evidence" value="ECO:0007669"/>
    <property type="project" value="UniProtKB-KW"/>
</dbReference>
<dbReference type="GO" id="GO:0002161">
    <property type="term" value="F:aminoacyl-tRNA deacylase activity"/>
    <property type="evidence" value="ECO:0007669"/>
    <property type="project" value="InterPro"/>
</dbReference>
<name>A0A1J5RRH3_9ZZZZ</name>
<dbReference type="Pfam" id="PF04073">
    <property type="entry name" value="tRNA_edit"/>
    <property type="match status" value="1"/>
</dbReference>
<evidence type="ECO:0000259" key="1">
    <source>
        <dbReference type="Pfam" id="PF04073"/>
    </source>
</evidence>
<sequence length="154" mass="17072">MAAERLREFLDRRGVKYISIRHSPAFTAQEIAELAHVAGRDFAKTVIVKIEGELAMVVLPATRRLVLSDLAELLEKSPVKLASEEEFVTHFPDCEAGAMPPFGYLYGMKTYVAGSLTEQKEIAFNAGTHHEVIKMAYDDFAAIVTPVVLDFVTN</sequence>
<evidence type="ECO:0000313" key="2">
    <source>
        <dbReference type="EMBL" id="OIQ98888.1"/>
    </source>
</evidence>
<dbReference type="CDD" id="cd04332">
    <property type="entry name" value="YbaK_like"/>
    <property type="match status" value="1"/>
</dbReference>
<gene>
    <name evidence="2" type="ORF">GALL_191310</name>
</gene>
<dbReference type="EMBL" id="MLJW01000113">
    <property type="protein sequence ID" value="OIQ98888.1"/>
    <property type="molecule type" value="Genomic_DNA"/>
</dbReference>
<reference evidence="2" key="1">
    <citation type="submission" date="2016-10" db="EMBL/GenBank/DDBJ databases">
        <title>Sequence of Gallionella enrichment culture.</title>
        <authorList>
            <person name="Poehlein A."/>
            <person name="Muehling M."/>
            <person name="Daniel R."/>
        </authorList>
    </citation>
    <scope>NUCLEOTIDE SEQUENCE</scope>
</reference>
<dbReference type="Gene3D" id="3.90.960.10">
    <property type="entry name" value="YbaK/aminoacyl-tRNA synthetase-associated domain"/>
    <property type="match status" value="1"/>
</dbReference>